<evidence type="ECO:0000313" key="2">
    <source>
        <dbReference type="EMBL" id="GBN56480.1"/>
    </source>
</evidence>
<feature type="compositionally biased region" description="Basic residues" evidence="1">
    <location>
        <begin position="71"/>
        <end position="81"/>
    </location>
</feature>
<reference evidence="2 3" key="1">
    <citation type="journal article" date="2019" name="Sci. Rep.">
        <title>Orb-weaving spider Araneus ventricosus genome elucidates the spidroin gene catalogue.</title>
        <authorList>
            <person name="Kono N."/>
            <person name="Nakamura H."/>
            <person name="Ohtoshi R."/>
            <person name="Moran D.A.P."/>
            <person name="Shinohara A."/>
            <person name="Yoshida Y."/>
            <person name="Fujiwara M."/>
            <person name="Mori M."/>
            <person name="Tomita M."/>
            <person name="Arakawa K."/>
        </authorList>
    </citation>
    <scope>NUCLEOTIDE SEQUENCE [LARGE SCALE GENOMIC DNA]</scope>
</reference>
<protein>
    <submittedName>
        <fullName evidence="2">Uncharacterized protein</fullName>
    </submittedName>
</protein>
<accession>A0A4Y2Q0V6</accession>
<evidence type="ECO:0000256" key="1">
    <source>
        <dbReference type="SAM" id="MobiDB-lite"/>
    </source>
</evidence>
<gene>
    <name evidence="2" type="ORF">AVEN_47531_1</name>
</gene>
<proteinExistence type="predicted"/>
<dbReference type="EMBL" id="BGPR01135812">
    <property type="protein sequence ID" value="GBN56480.1"/>
    <property type="molecule type" value="Genomic_DNA"/>
</dbReference>
<organism evidence="2 3">
    <name type="scientific">Araneus ventricosus</name>
    <name type="common">Orbweaver spider</name>
    <name type="synonym">Epeira ventricosa</name>
    <dbReference type="NCBI Taxonomy" id="182803"/>
    <lineage>
        <taxon>Eukaryota</taxon>
        <taxon>Metazoa</taxon>
        <taxon>Ecdysozoa</taxon>
        <taxon>Arthropoda</taxon>
        <taxon>Chelicerata</taxon>
        <taxon>Arachnida</taxon>
        <taxon>Araneae</taxon>
        <taxon>Araneomorphae</taxon>
        <taxon>Entelegynae</taxon>
        <taxon>Araneoidea</taxon>
        <taxon>Araneidae</taxon>
        <taxon>Araneus</taxon>
    </lineage>
</organism>
<name>A0A4Y2Q0V6_ARAVE</name>
<comment type="caution">
    <text evidence="2">The sequence shown here is derived from an EMBL/GenBank/DDBJ whole genome shotgun (WGS) entry which is preliminary data.</text>
</comment>
<evidence type="ECO:0000313" key="3">
    <source>
        <dbReference type="Proteomes" id="UP000499080"/>
    </source>
</evidence>
<feature type="region of interest" description="Disordered" evidence="1">
    <location>
        <begin position="1"/>
        <end position="31"/>
    </location>
</feature>
<sequence>MTRPAKWLRYRPIDTPGTKMYHPSKGSPRTTNTWGYIAVHEKLEASKAVTASHGELLAYTRGKEGESKNSRGGKTRKETRH</sequence>
<keyword evidence="3" id="KW-1185">Reference proteome</keyword>
<dbReference type="Proteomes" id="UP000499080">
    <property type="component" value="Unassembled WGS sequence"/>
</dbReference>
<dbReference type="AlphaFoldDB" id="A0A4Y2Q0V6"/>
<feature type="region of interest" description="Disordered" evidence="1">
    <location>
        <begin position="57"/>
        <end position="81"/>
    </location>
</feature>